<dbReference type="VEuPathDB" id="FungiDB:RhiirFUN_022352"/>
<evidence type="ECO:0000313" key="1">
    <source>
        <dbReference type="EMBL" id="CAB5371583.1"/>
    </source>
</evidence>
<accession>A0A915ZCM6</accession>
<dbReference type="Proteomes" id="UP000684084">
    <property type="component" value="Unassembled WGS sequence"/>
</dbReference>
<dbReference type="OrthoDB" id="2343095at2759"/>
<reference evidence="1" key="1">
    <citation type="submission" date="2020-05" db="EMBL/GenBank/DDBJ databases">
        <authorList>
            <person name="Rincon C."/>
            <person name="Sanders R I."/>
            <person name="Robbins C."/>
            <person name="Chaturvedi A."/>
        </authorList>
    </citation>
    <scope>NUCLEOTIDE SEQUENCE</scope>
    <source>
        <strain evidence="1">CHB12</strain>
    </source>
</reference>
<gene>
    <name evidence="1" type="ORF">CHRIB12_LOCUS13164</name>
</gene>
<dbReference type="AlphaFoldDB" id="A0A915ZCM6"/>
<dbReference type="EMBL" id="CAGKOT010000029">
    <property type="protein sequence ID" value="CAB5371583.1"/>
    <property type="molecule type" value="Genomic_DNA"/>
</dbReference>
<comment type="caution">
    <text evidence="1">The sequence shown here is derived from an EMBL/GenBank/DDBJ whole genome shotgun (WGS) entry which is preliminary data.</text>
</comment>
<proteinExistence type="predicted"/>
<name>A0A915ZCM6_9GLOM</name>
<sequence length="330" mass="38928">MDITKVCTACGQIKLLHEFIDFEAKNTTKQYHFSETEKDTNSLEVVEVTDFFDYIAQLLNIYTTQAENEENIPPFHFECKLPQSYSRKSAITYWYFCSQRHDLAAKSKKHPRCFKTLHNFNFLHLRPANVEVFQDIKNYIKEHIDLLLREIYAQLVSIGLDLSIHQKQIQFWWSKLEENKYKHHENAFKSTIEWLNQENYNTRLEETITVHAVIFTTGLYKKLNQKKTLALNYTLEMNGTEFPLAYLFDMEKLCDIGIQLEFLLSDKDFAQLNAARFTWRISKSIMVLEGGQVFPIMFKLCCICIVNKSNSTSTMKIESNSIWKRKTRMA</sequence>
<organism evidence="1 2">
    <name type="scientific">Rhizophagus irregularis</name>
    <dbReference type="NCBI Taxonomy" id="588596"/>
    <lineage>
        <taxon>Eukaryota</taxon>
        <taxon>Fungi</taxon>
        <taxon>Fungi incertae sedis</taxon>
        <taxon>Mucoromycota</taxon>
        <taxon>Glomeromycotina</taxon>
        <taxon>Glomeromycetes</taxon>
        <taxon>Glomerales</taxon>
        <taxon>Glomeraceae</taxon>
        <taxon>Rhizophagus</taxon>
    </lineage>
</organism>
<protein>
    <submittedName>
        <fullName evidence="1">Uncharacterized protein</fullName>
    </submittedName>
</protein>
<evidence type="ECO:0000313" key="2">
    <source>
        <dbReference type="Proteomes" id="UP000684084"/>
    </source>
</evidence>